<dbReference type="STRING" id="710696.Intca_1473"/>
<keyword evidence="3" id="KW-1185">Reference proteome</keyword>
<dbReference type="PANTHER" id="PTHR11895">
    <property type="entry name" value="TRANSAMIDASE"/>
    <property type="match status" value="1"/>
</dbReference>
<evidence type="ECO:0000313" key="3">
    <source>
        <dbReference type="Proteomes" id="UP000008914"/>
    </source>
</evidence>
<dbReference type="RefSeq" id="WP_013492304.1">
    <property type="nucleotide sequence ID" value="NC_014830.1"/>
</dbReference>
<feature type="domain" description="Amidase" evidence="1">
    <location>
        <begin position="31"/>
        <end position="451"/>
    </location>
</feature>
<organism evidence="2 3">
    <name type="scientific">Intrasporangium calvum (strain ATCC 23552 / DSM 43043 / JCM 3097 / NBRC 12989 / NCIMB 10167 / NRRL B-3866 / 7 KIP)</name>
    <dbReference type="NCBI Taxonomy" id="710696"/>
    <lineage>
        <taxon>Bacteria</taxon>
        <taxon>Bacillati</taxon>
        <taxon>Actinomycetota</taxon>
        <taxon>Actinomycetes</taxon>
        <taxon>Micrococcales</taxon>
        <taxon>Intrasporangiaceae</taxon>
        <taxon>Intrasporangium</taxon>
    </lineage>
</organism>
<dbReference type="InterPro" id="IPR036928">
    <property type="entry name" value="AS_sf"/>
</dbReference>
<dbReference type="Proteomes" id="UP000008914">
    <property type="component" value="Chromosome"/>
</dbReference>
<dbReference type="KEGG" id="ica:Intca_1473"/>
<evidence type="ECO:0000259" key="1">
    <source>
        <dbReference type="Pfam" id="PF01425"/>
    </source>
</evidence>
<dbReference type="Gene3D" id="3.90.1300.10">
    <property type="entry name" value="Amidase signature (AS) domain"/>
    <property type="match status" value="1"/>
</dbReference>
<dbReference type="Pfam" id="PF01425">
    <property type="entry name" value="Amidase"/>
    <property type="match status" value="1"/>
</dbReference>
<dbReference type="HOGENOM" id="CLU_009600_0_3_11"/>
<dbReference type="InterPro" id="IPR023631">
    <property type="entry name" value="Amidase_dom"/>
</dbReference>
<protein>
    <submittedName>
        <fullName evidence="2">Amidase</fullName>
    </submittedName>
</protein>
<dbReference type="EMBL" id="CP002343">
    <property type="protein sequence ID" value="ADU47988.1"/>
    <property type="molecule type" value="Genomic_DNA"/>
</dbReference>
<sequence>MEQNPAGRPASLTAQALSAAYASLSLSPVDVVRDVADVVAEREPELNAFWRYDLDAALYAAELSAARWRAGAPLGPIDGVPVTVKENLARAGVPMPAGNAGVAPVVPERSCPVVERIEESGGVILGSTVMPDWGMLSSGVSSLHGVTRSPWDPRLTTGGSSSGAGAAAAGGYGPLHVGTDIGGSIRLPGTWLGLTTLKPSAGRVPLDAPYLGRVAGPMTRTATDAALLLAVISRPDPRDWTALPPGQLELDDLTAGGTYDVAGLRVGLHVDAGCGLTVASDIRAAVEAAAGVFEAAGARVEPVAPFLTAELLRRLDEFWRVRSLVDLEALDPSGRSRVLPFIRRWVEAARDVSAGELMRDYTAIMRLQEVTARATEPFDLVLSPVAPVAAFPAEWPMPWGDSDEGMAHIGFTAPYNLSGQPAASVNCGFLIDGRAVGLQVSGRRFDDVGVLRAVHWFEQHRSAEAAPAFPIPAGPRSR</sequence>
<dbReference type="GO" id="GO:0003824">
    <property type="term" value="F:catalytic activity"/>
    <property type="evidence" value="ECO:0007669"/>
    <property type="project" value="InterPro"/>
</dbReference>
<reference evidence="2 3" key="1">
    <citation type="journal article" date="2010" name="Stand. Genomic Sci.">
        <title>Complete genome sequence of Intrasporangium calvum type strain (7 KIP).</title>
        <authorList>
            <person name="Del Rio T.G."/>
            <person name="Chertkov O."/>
            <person name="Yasawong M."/>
            <person name="Lucas S."/>
            <person name="Deshpande S."/>
            <person name="Cheng J.F."/>
            <person name="Detter C."/>
            <person name="Tapia R."/>
            <person name="Han C."/>
            <person name="Goodwin L."/>
            <person name="Pitluck S."/>
            <person name="Liolios K."/>
            <person name="Ivanova N."/>
            <person name="Mavromatis K."/>
            <person name="Pati A."/>
            <person name="Chen A."/>
            <person name="Palaniappan K."/>
            <person name="Land M."/>
            <person name="Hauser L."/>
            <person name="Chang Y.J."/>
            <person name="Jeffries C.D."/>
            <person name="Rohde M."/>
            <person name="Pukall R."/>
            <person name="Sikorski J."/>
            <person name="Goker M."/>
            <person name="Woyke T."/>
            <person name="Bristow J."/>
            <person name="Eisen J.A."/>
            <person name="Markowitz V."/>
            <person name="Hugenholtz P."/>
            <person name="Kyrpides N.C."/>
            <person name="Klenk H.P."/>
            <person name="Lapidus A."/>
        </authorList>
    </citation>
    <scope>NUCLEOTIDE SEQUENCE [LARGE SCALE GENOMIC DNA]</scope>
    <source>
        <strain evidence="3">ATCC 23552 / DSM 43043 / JCM 3097 / NBRC 12989 / 7 KIP</strain>
    </source>
</reference>
<dbReference type="PANTHER" id="PTHR11895:SF173">
    <property type="entry name" value="GLUTAMYL-TRNA AMIDOTRANSFERASE SUBUNIT A"/>
    <property type="match status" value="1"/>
</dbReference>
<gene>
    <name evidence="2" type="ordered locus">Intca_1473</name>
</gene>
<name>E6S7T1_INTC7</name>
<dbReference type="eggNOG" id="COG0154">
    <property type="taxonomic scope" value="Bacteria"/>
</dbReference>
<dbReference type="SUPFAM" id="SSF75304">
    <property type="entry name" value="Amidase signature (AS) enzymes"/>
    <property type="match status" value="1"/>
</dbReference>
<evidence type="ECO:0000313" key="2">
    <source>
        <dbReference type="EMBL" id="ADU47988.1"/>
    </source>
</evidence>
<proteinExistence type="predicted"/>
<dbReference type="InterPro" id="IPR000120">
    <property type="entry name" value="Amidase"/>
</dbReference>
<accession>E6S7T1</accession>
<dbReference type="AlphaFoldDB" id="E6S7T1"/>
<dbReference type="NCBIfam" id="NF005450">
    <property type="entry name" value="PRK07042.1"/>
    <property type="match status" value="1"/>
</dbReference>